<accession>A0A379ILJ4</accession>
<protein>
    <submittedName>
        <fullName evidence="3">Uncharacterized protein</fullName>
    </submittedName>
</protein>
<dbReference type="RefSeq" id="WP_038444545.1">
    <property type="nucleotide sequence ID" value="NZ_CP008896.1"/>
</dbReference>
<dbReference type="Proteomes" id="UP000255125">
    <property type="component" value="Unassembled WGS sequence"/>
</dbReference>
<feature type="coiled-coil region" evidence="1">
    <location>
        <begin position="933"/>
        <end position="960"/>
    </location>
</feature>
<dbReference type="OrthoDB" id="7003488at2"/>
<sequence length="1522" mass="171006">MAPSSPLPPASNNGDPTLGLITQLHTGPSFREAATELLRQTLSELYPDLCIDPNTTLMGIPTWELVDDRIVAGPVHYQALSDILARQAVLAVPMQCIEGEHFLTRQPISDPATHLPVRIIEIAKALNTLAPAMLSACQEQLVAYWNESSGSGPRWHELSSSLRSLWNVQKAGAWDAIDCAMARGLFHAPVLSDRQPQDAYSSRAYLLDIQLADGDPLQPVSGAVIAVLIGQHQGKNRLLSYSMLDGYQKYDSLEQLGQSLPAHIGAAAQGKTLHWRLYEPPGHFFDEQACALLAMQIKAVGELDFSDLRQARPALDGPPDATQKVSNSGQSQEWYYHHLPDWLRQASSGDRNSYARHLKDLAVLNSLNNGQSYLDEIPPIREYALTTLKQQILLDHPDAIHLPFEQVVIQVQSLVTWGTFIVPGRLETTTFSLADLALQNLIAVPMGNKNVHLKNGQRLPAWMTVDYLEKLITQVDIGSAYPELIKNRLLDLRLESIRRKNLYASHLRIQLPLIALQNKIQQQCGIDERGYRYVAGVMHSEESERQVDGRTIVIRPLAFIPQRREGHAEDVVTNMYVIGPQPPGDGPCLLYRPLFDPPLIQYASPSNLLYGIAQSSDLRASVLAWLPNAVRADYANYVFPGALPSPWVVSDFLVEPDNLLIMNGPISLGGQPLNGDLFSTLFNANAQALIELADRQSVSNAENRWATLKQAGWMILNAILPFLGRTAGAALWIWQVVDELQQFVQAHEQGEEQLEWETLTDVLLNLGVALTLHLTTRRHGLESRPQTDKSTGPATVRQLPAPGPDTPVFLHKTPLYIQGAIQRQPGQLAQLLDSFKVSKPDGLGAVITEPGTYRYLYRHAERYYAPVGERWFEVQAREDEPVIIVDPKDPNRTSLPLIHNTKGQWFIDTRLRLLGGGPKRVIKKAVSDASIKSDELRSQLATFENAKAAAQQLLQQAHQEMTDAPSTSAAVKREHYLQALLGRQTSYEEALQRLKTLNVFSPSSDYQPKALAYIKAQLALNETGILEAQTTFTPKLHTVLDHIEHQARDREVRHISDARQMTTMSQDMIERLDYTQSRFDQLKTLALEGTRLIQESRGRLPSYTSDDLKALQVTLARNLCLTESSLSHRPEAWNAIDALVDTADISVQALRDTLLERSEARLDERIEALCSLIEQFKVIDERLGDFQQEFSDSAVPEEVKLLQQKIHGFSQQTLAQLALLSAERDNLRARPTPPPTPPRPKKRFIHSRYNGMLIGEPRMTKQGLETGLVDIRSPLTQQVIATFHEKDKDVWVQHITASEAELPVPVPDIRTGLEKGQALLDGLTTFFTRAAAQQENTERTAQGIEYLFHQHARLMEQADHALEKALEQGRPTDHQRRTGAIIRRQLKEAATTLYQHATQFMMQITKQRAPTINGVEWLKEHNAITIKQTLKRRRLKGPKPDYLDEYVITDRATGTVLWYAHFHYSASWASTKRFLFARLKTPQEYRQGPEADVLKNPTRQQQIDFYRSGINLEQARKLFFTS</sequence>
<keyword evidence="1" id="KW-0175">Coiled coil</keyword>
<evidence type="ECO:0000313" key="4">
    <source>
        <dbReference type="Proteomes" id="UP000255125"/>
    </source>
</evidence>
<reference evidence="3 4" key="1">
    <citation type="submission" date="2018-06" db="EMBL/GenBank/DDBJ databases">
        <authorList>
            <consortium name="Pathogen Informatics"/>
            <person name="Doyle S."/>
        </authorList>
    </citation>
    <scope>NUCLEOTIDE SEQUENCE [LARGE SCALE GENOMIC DNA]</scope>
    <source>
        <strain evidence="3 4">NCTC10392</strain>
    </source>
</reference>
<dbReference type="EMBL" id="UGUS01000002">
    <property type="protein sequence ID" value="SUD34963.1"/>
    <property type="molecule type" value="Genomic_DNA"/>
</dbReference>
<evidence type="ECO:0000256" key="1">
    <source>
        <dbReference type="SAM" id="Coils"/>
    </source>
</evidence>
<feature type="region of interest" description="Disordered" evidence="2">
    <location>
        <begin position="779"/>
        <end position="803"/>
    </location>
</feature>
<name>A0A379ILJ4_PSEFL</name>
<gene>
    <name evidence="3" type="ORF">NCTC10392_05687</name>
</gene>
<evidence type="ECO:0000256" key="2">
    <source>
        <dbReference type="SAM" id="MobiDB-lite"/>
    </source>
</evidence>
<proteinExistence type="predicted"/>
<evidence type="ECO:0000313" key="3">
    <source>
        <dbReference type="EMBL" id="SUD34963.1"/>
    </source>
</evidence>
<organism evidence="3 4">
    <name type="scientific">Pseudomonas fluorescens</name>
    <dbReference type="NCBI Taxonomy" id="294"/>
    <lineage>
        <taxon>Bacteria</taxon>
        <taxon>Pseudomonadati</taxon>
        <taxon>Pseudomonadota</taxon>
        <taxon>Gammaproteobacteria</taxon>
        <taxon>Pseudomonadales</taxon>
        <taxon>Pseudomonadaceae</taxon>
        <taxon>Pseudomonas</taxon>
    </lineage>
</organism>
<dbReference type="KEGG" id="pfn:HZ99_17205"/>